<keyword evidence="2" id="KW-0732">Signal</keyword>
<reference evidence="3 4" key="1">
    <citation type="journal article" date="2018" name="Sci. Rep.">
        <title>Raphidocelis subcapitata (=Pseudokirchneriella subcapitata) provides an insight into genome evolution and environmental adaptations in the Sphaeropleales.</title>
        <authorList>
            <person name="Suzuki S."/>
            <person name="Yamaguchi H."/>
            <person name="Nakajima N."/>
            <person name="Kawachi M."/>
        </authorList>
    </citation>
    <scope>NUCLEOTIDE SEQUENCE [LARGE SCALE GENOMIC DNA]</scope>
    <source>
        <strain evidence="3 4">NIES-35</strain>
    </source>
</reference>
<feature type="region of interest" description="Disordered" evidence="1">
    <location>
        <begin position="46"/>
        <end position="82"/>
    </location>
</feature>
<organism evidence="3 4">
    <name type="scientific">Raphidocelis subcapitata</name>
    <dbReference type="NCBI Taxonomy" id="307507"/>
    <lineage>
        <taxon>Eukaryota</taxon>
        <taxon>Viridiplantae</taxon>
        <taxon>Chlorophyta</taxon>
        <taxon>core chlorophytes</taxon>
        <taxon>Chlorophyceae</taxon>
        <taxon>CS clade</taxon>
        <taxon>Sphaeropleales</taxon>
        <taxon>Selenastraceae</taxon>
        <taxon>Raphidocelis</taxon>
    </lineage>
</organism>
<gene>
    <name evidence="3" type="ORF">Rsub_00557</name>
</gene>
<evidence type="ECO:0008006" key="5">
    <source>
        <dbReference type="Google" id="ProtNLM"/>
    </source>
</evidence>
<evidence type="ECO:0000313" key="3">
    <source>
        <dbReference type="EMBL" id="GBF87845.1"/>
    </source>
</evidence>
<sequence length="354" mass="35928">MLTARALTGALCRAVASAAAQGPPAAGAPACARVAAAARAALQAHWQQQQQRRELSSDVSGKSSSSSGGGGGGGGAQQAGGEAAASSVLQMMETLMADPAAQQLLLARMPPHMRRPEVLKAMMANPEVRQRIAALAQQTGLGEMFGGLAPDRVAAGIGATRQAGMDPGALFSRFMASPSLAAKLRDPRVLAALTDVVANGPGALQKYSGDAAVVEAWNEAAGILEAHQKAEAAAGGNAAAAAEAAEAEKAAAAAASARACRPPPPPPGLPPGLDAASLARAREALGVSPEELMRRALARPELLARVRDPEVQAALAEVAAKPWKVVKHLFNPKVMGALKEMRSALKEARESSKA</sequence>
<keyword evidence="4" id="KW-1185">Reference proteome</keyword>
<protein>
    <recommendedName>
        <fullName evidence="5">STI1 domain-containing protein</fullName>
    </recommendedName>
</protein>
<dbReference type="GO" id="GO:0009535">
    <property type="term" value="C:chloroplast thylakoid membrane"/>
    <property type="evidence" value="ECO:0007669"/>
    <property type="project" value="TreeGrafter"/>
</dbReference>
<name>A0A2V0NSM9_9CHLO</name>
<comment type="caution">
    <text evidence="3">The sequence shown here is derived from an EMBL/GenBank/DDBJ whole genome shotgun (WGS) entry which is preliminary data.</text>
</comment>
<dbReference type="AlphaFoldDB" id="A0A2V0NSM9"/>
<dbReference type="GO" id="GO:0009706">
    <property type="term" value="C:chloroplast inner membrane"/>
    <property type="evidence" value="ECO:0007669"/>
    <property type="project" value="TreeGrafter"/>
</dbReference>
<dbReference type="PANTHER" id="PTHR47296">
    <property type="entry name" value="PROTEIN TIC 40, CHLOROPLASTIC"/>
    <property type="match status" value="1"/>
</dbReference>
<dbReference type="STRING" id="307507.A0A2V0NSM9"/>
<dbReference type="InParanoid" id="A0A2V0NSM9"/>
<evidence type="ECO:0000256" key="2">
    <source>
        <dbReference type="SAM" id="SignalP"/>
    </source>
</evidence>
<dbReference type="GO" id="GO:0009658">
    <property type="term" value="P:chloroplast organization"/>
    <property type="evidence" value="ECO:0007669"/>
    <property type="project" value="TreeGrafter"/>
</dbReference>
<feature type="signal peptide" evidence="2">
    <location>
        <begin position="1"/>
        <end position="20"/>
    </location>
</feature>
<feature type="compositionally biased region" description="Low complexity" evidence="1">
    <location>
        <begin position="57"/>
        <end position="66"/>
    </location>
</feature>
<dbReference type="OrthoDB" id="533763at2759"/>
<dbReference type="GO" id="GO:0045037">
    <property type="term" value="P:protein import into chloroplast stroma"/>
    <property type="evidence" value="ECO:0007669"/>
    <property type="project" value="TreeGrafter"/>
</dbReference>
<feature type="compositionally biased region" description="Gly residues" evidence="1">
    <location>
        <begin position="67"/>
        <end position="78"/>
    </location>
</feature>
<dbReference type="Gene3D" id="1.10.260.100">
    <property type="match status" value="2"/>
</dbReference>
<dbReference type="Proteomes" id="UP000247498">
    <property type="component" value="Unassembled WGS sequence"/>
</dbReference>
<feature type="chain" id="PRO_5015976597" description="STI1 domain-containing protein" evidence="2">
    <location>
        <begin position="21"/>
        <end position="354"/>
    </location>
</feature>
<evidence type="ECO:0000256" key="1">
    <source>
        <dbReference type="SAM" id="MobiDB-lite"/>
    </source>
</evidence>
<proteinExistence type="predicted"/>
<dbReference type="PANTHER" id="PTHR47296:SF1">
    <property type="entry name" value="PROTEIN TIC 40, CHLOROPLASTIC"/>
    <property type="match status" value="1"/>
</dbReference>
<evidence type="ECO:0000313" key="4">
    <source>
        <dbReference type="Proteomes" id="UP000247498"/>
    </source>
</evidence>
<accession>A0A2V0NSM9</accession>
<dbReference type="EMBL" id="BDRX01000002">
    <property type="protein sequence ID" value="GBF87845.1"/>
    <property type="molecule type" value="Genomic_DNA"/>
</dbReference>